<keyword evidence="1" id="KW-1133">Transmembrane helix</keyword>
<gene>
    <name evidence="2" type="ORF">Nepgr_010215</name>
</gene>
<keyword evidence="3" id="KW-1185">Reference proteome</keyword>
<dbReference type="Proteomes" id="UP001279734">
    <property type="component" value="Unassembled WGS sequence"/>
</dbReference>
<keyword evidence="1" id="KW-0812">Transmembrane</keyword>
<dbReference type="InterPro" id="IPR008390">
    <property type="entry name" value="AWPM-19"/>
</dbReference>
<keyword evidence="1" id="KW-0472">Membrane</keyword>
<evidence type="ECO:0000256" key="1">
    <source>
        <dbReference type="SAM" id="Phobius"/>
    </source>
</evidence>
<proteinExistence type="predicted"/>
<sequence>MASEASMLKASSLLLLNLLLYIIVVVIAAWVVNCGIERTHQTASALSLPARLFPIYFPVGNMATGFFVIFSLLVGVLGVATSVTGIYNVLQRYDANLYAAAAASLLTWALTLLAMGSVSSQCSPYFLYAVDKFVEIFEQEIR</sequence>
<evidence type="ECO:0000313" key="3">
    <source>
        <dbReference type="Proteomes" id="UP001279734"/>
    </source>
</evidence>
<feature type="transmembrane region" description="Helical" evidence="1">
    <location>
        <begin position="12"/>
        <end position="32"/>
    </location>
</feature>
<dbReference type="PANTHER" id="PTHR33294">
    <property type="entry name" value="AWPM-19-LIKE FAMILY PROTEIN"/>
    <property type="match status" value="1"/>
</dbReference>
<feature type="transmembrane region" description="Helical" evidence="1">
    <location>
        <begin position="66"/>
        <end position="90"/>
    </location>
</feature>
<dbReference type="Pfam" id="PF05512">
    <property type="entry name" value="AWPM-19"/>
    <property type="match status" value="1"/>
</dbReference>
<evidence type="ECO:0000313" key="2">
    <source>
        <dbReference type="EMBL" id="GMH08375.1"/>
    </source>
</evidence>
<reference evidence="2" key="1">
    <citation type="submission" date="2023-05" db="EMBL/GenBank/DDBJ databases">
        <title>Nepenthes gracilis genome sequencing.</title>
        <authorList>
            <person name="Fukushima K."/>
        </authorList>
    </citation>
    <scope>NUCLEOTIDE SEQUENCE</scope>
    <source>
        <strain evidence="2">SING2019-196</strain>
    </source>
</reference>
<organism evidence="2 3">
    <name type="scientific">Nepenthes gracilis</name>
    <name type="common">Slender pitcher plant</name>
    <dbReference type="NCBI Taxonomy" id="150966"/>
    <lineage>
        <taxon>Eukaryota</taxon>
        <taxon>Viridiplantae</taxon>
        <taxon>Streptophyta</taxon>
        <taxon>Embryophyta</taxon>
        <taxon>Tracheophyta</taxon>
        <taxon>Spermatophyta</taxon>
        <taxon>Magnoliopsida</taxon>
        <taxon>eudicotyledons</taxon>
        <taxon>Gunneridae</taxon>
        <taxon>Pentapetalae</taxon>
        <taxon>Caryophyllales</taxon>
        <taxon>Nepenthaceae</taxon>
        <taxon>Nepenthes</taxon>
    </lineage>
</organism>
<comment type="caution">
    <text evidence="2">The sequence shown here is derived from an EMBL/GenBank/DDBJ whole genome shotgun (WGS) entry which is preliminary data.</text>
</comment>
<feature type="transmembrane region" description="Helical" evidence="1">
    <location>
        <begin position="97"/>
        <end position="118"/>
    </location>
</feature>
<dbReference type="PANTHER" id="PTHR33294:SF3">
    <property type="entry name" value="AWPM-19-LIKE FAMILY PROTEIN"/>
    <property type="match status" value="1"/>
</dbReference>
<accession>A0AAD3SBY3</accession>
<name>A0AAD3SBY3_NEPGR</name>
<dbReference type="AlphaFoldDB" id="A0AAD3SBY3"/>
<dbReference type="EMBL" id="BSYO01000008">
    <property type="protein sequence ID" value="GMH08375.1"/>
    <property type="molecule type" value="Genomic_DNA"/>
</dbReference>
<protein>
    <submittedName>
        <fullName evidence="2">Uncharacterized protein</fullName>
    </submittedName>
</protein>